<name>A0ACC0GAJ8_9ERIC</name>
<organism evidence="1 2">
    <name type="scientific">Camellia lanceoleosa</name>
    <dbReference type="NCBI Taxonomy" id="1840588"/>
    <lineage>
        <taxon>Eukaryota</taxon>
        <taxon>Viridiplantae</taxon>
        <taxon>Streptophyta</taxon>
        <taxon>Embryophyta</taxon>
        <taxon>Tracheophyta</taxon>
        <taxon>Spermatophyta</taxon>
        <taxon>Magnoliopsida</taxon>
        <taxon>eudicotyledons</taxon>
        <taxon>Gunneridae</taxon>
        <taxon>Pentapetalae</taxon>
        <taxon>asterids</taxon>
        <taxon>Ericales</taxon>
        <taxon>Theaceae</taxon>
        <taxon>Camellia</taxon>
    </lineage>
</organism>
<keyword evidence="2" id="KW-1185">Reference proteome</keyword>
<feature type="non-terminal residue" evidence="1">
    <location>
        <position position="388"/>
    </location>
</feature>
<proteinExistence type="predicted"/>
<sequence length="388" mass="42934">VIRSIESLFRAFLWSGSEMRKSGAKVAWESCSPKSEGGLGFKSLSVWNQAAIAKHIWFLLSGGEQSMWCLWIKLYILKVSLWFDNWHPLGSIWDKYGARIVYDSALSLDAKGKINVDWPSLPWHDLVQLIANSVRGKSLGTIITKLAFTCTVYQLWIARNNRVFSKDVVPEVVVIRSIVDMVRFRVMHITNLTSHYTDSWRKEDQNEKSRVSVFLCFNLFLCFCVYISKYLLLFANPCDGHIMSSRASPLCASNTRVTSVGCATTENKAAASTDSPRSKSNSPSAPNISHSRMATQATSLMDFLLRASATTLAFPGAGWRRSDSRPTPLMASRSLVTVATLVAVNSPDASRAALGIGKVDCQTTGTTEGYNPSPLPSPCPSWPLLEPH</sequence>
<dbReference type="Proteomes" id="UP001060215">
    <property type="component" value="Chromosome 10"/>
</dbReference>
<dbReference type="EMBL" id="CM045767">
    <property type="protein sequence ID" value="KAI7996666.1"/>
    <property type="molecule type" value="Genomic_DNA"/>
</dbReference>
<comment type="caution">
    <text evidence="1">The sequence shown here is derived from an EMBL/GenBank/DDBJ whole genome shotgun (WGS) entry which is preliminary data.</text>
</comment>
<feature type="non-terminal residue" evidence="1">
    <location>
        <position position="1"/>
    </location>
</feature>
<reference evidence="1 2" key="1">
    <citation type="journal article" date="2022" name="Plant J.">
        <title>Chromosome-level genome of Camellia lanceoleosa provides a valuable resource for understanding genome evolution and self-incompatibility.</title>
        <authorList>
            <person name="Gong W."/>
            <person name="Xiao S."/>
            <person name="Wang L."/>
            <person name="Liao Z."/>
            <person name="Chang Y."/>
            <person name="Mo W."/>
            <person name="Hu G."/>
            <person name="Li W."/>
            <person name="Zhao G."/>
            <person name="Zhu H."/>
            <person name="Hu X."/>
            <person name="Ji K."/>
            <person name="Xiang X."/>
            <person name="Song Q."/>
            <person name="Yuan D."/>
            <person name="Jin S."/>
            <person name="Zhang L."/>
        </authorList>
    </citation>
    <scope>NUCLEOTIDE SEQUENCE [LARGE SCALE GENOMIC DNA]</scope>
    <source>
        <strain evidence="1">SQ_2022a</strain>
    </source>
</reference>
<protein>
    <submittedName>
        <fullName evidence="1">Uncharacterized protein</fullName>
    </submittedName>
</protein>
<gene>
    <name evidence="1" type="ORF">LOK49_LG10G01365</name>
</gene>
<evidence type="ECO:0000313" key="2">
    <source>
        <dbReference type="Proteomes" id="UP001060215"/>
    </source>
</evidence>
<evidence type="ECO:0000313" key="1">
    <source>
        <dbReference type="EMBL" id="KAI7996666.1"/>
    </source>
</evidence>
<accession>A0ACC0GAJ8</accession>